<dbReference type="GO" id="GO:0042147">
    <property type="term" value="P:retrograde transport, endosome to Golgi"/>
    <property type="evidence" value="ECO:0007669"/>
    <property type="project" value="TreeGrafter"/>
</dbReference>
<keyword evidence="6 9" id="KW-1133">Transmembrane helix</keyword>
<evidence type="ECO:0000256" key="3">
    <source>
        <dbReference type="ARBA" id="ARBA00022448"/>
    </source>
</evidence>
<evidence type="ECO:0000259" key="10">
    <source>
        <dbReference type="SMART" id="SM00397"/>
    </source>
</evidence>
<organism evidence="11 12">
    <name type="scientific">Artemia franciscana</name>
    <name type="common">Brine shrimp</name>
    <name type="synonym">Artemia sanfranciscana</name>
    <dbReference type="NCBI Taxonomy" id="6661"/>
    <lineage>
        <taxon>Eukaryota</taxon>
        <taxon>Metazoa</taxon>
        <taxon>Ecdysozoa</taxon>
        <taxon>Arthropoda</taxon>
        <taxon>Crustacea</taxon>
        <taxon>Branchiopoda</taxon>
        <taxon>Anostraca</taxon>
        <taxon>Artemiidae</taxon>
        <taxon>Artemia</taxon>
    </lineage>
</organism>
<dbReference type="GO" id="GO:0005829">
    <property type="term" value="C:cytosol"/>
    <property type="evidence" value="ECO:0007669"/>
    <property type="project" value="GOC"/>
</dbReference>
<dbReference type="AlphaFoldDB" id="A0AA88KUZ0"/>
<reference evidence="11" key="1">
    <citation type="submission" date="2023-07" db="EMBL/GenBank/DDBJ databases">
        <title>Chromosome-level genome assembly of Artemia franciscana.</title>
        <authorList>
            <person name="Jo E."/>
        </authorList>
    </citation>
    <scope>NUCLEOTIDE SEQUENCE</scope>
    <source>
        <tissue evidence="11">Whole body</tissue>
    </source>
</reference>
<accession>A0AA88KUZ0</accession>
<dbReference type="FunFam" id="1.20.5.110:FF:000002">
    <property type="entry name" value="Vesicle transport through interaction with t-SNAREsB"/>
    <property type="match status" value="1"/>
</dbReference>
<dbReference type="Gene3D" id="1.20.58.400">
    <property type="entry name" value="t-snare proteins"/>
    <property type="match status" value="1"/>
</dbReference>
<protein>
    <recommendedName>
        <fullName evidence="10">t-SNARE coiled-coil homology domain-containing protein</fullName>
    </recommendedName>
</protein>
<keyword evidence="7" id="KW-0175">Coiled coil</keyword>
<dbReference type="Proteomes" id="UP001187531">
    <property type="component" value="Unassembled WGS sequence"/>
</dbReference>
<dbReference type="GO" id="GO:0005484">
    <property type="term" value="F:SNAP receptor activity"/>
    <property type="evidence" value="ECO:0007669"/>
    <property type="project" value="TreeGrafter"/>
</dbReference>
<dbReference type="InterPro" id="IPR038407">
    <property type="entry name" value="v-SNARE_N_sf"/>
</dbReference>
<dbReference type="SUPFAM" id="SSF58038">
    <property type="entry name" value="SNARE fusion complex"/>
    <property type="match status" value="1"/>
</dbReference>
<dbReference type="GO" id="GO:0048280">
    <property type="term" value="P:vesicle fusion with Golgi apparatus"/>
    <property type="evidence" value="ECO:0007669"/>
    <property type="project" value="TreeGrafter"/>
</dbReference>
<gene>
    <name evidence="11" type="ORF">QYM36_018086</name>
</gene>
<evidence type="ECO:0000256" key="4">
    <source>
        <dbReference type="ARBA" id="ARBA00022692"/>
    </source>
</evidence>
<dbReference type="EMBL" id="JAVRJZ010000091">
    <property type="protein sequence ID" value="KAK2703439.1"/>
    <property type="molecule type" value="Genomic_DNA"/>
</dbReference>
<name>A0AA88KUZ0_ARTSF</name>
<comment type="caution">
    <text evidence="11">The sequence shown here is derived from an EMBL/GenBank/DDBJ whole genome shotgun (WGS) entry which is preliminary data.</text>
</comment>
<feature type="domain" description="T-SNARE coiled-coil homology" evidence="10">
    <location>
        <begin position="118"/>
        <end position="185"/>
    </location>
</feature>
<evidence type="ECO:0000256" key="6">
    <source>
        <dbReference type="ARBA" id="ARBA00022989"/>
    </source>
</evidence>
<evidence type="ECO:0000256" key="7">
    <source>
        <dbReference type="ARBA" id="ARBA00023054"/>
    </source>
</evidence>
<dbReference type="EMBL" id="JAVRJZ010000091">
    <property type="protein sequence ID" value="KAK2703440.1"/>
    <property type="molecule type" value="Genomic_DNA"/>
</dbReference>
<dbReference type="SMART" id="SM00397">
    <property type="entry name" value="t_SNARE"/>
    <property type="match status" value="1"/>
</dbReference>
<evidence type="ECO:0000256" key="5">
    <source>
        <dbReference type="ARBA" id="ARBA00022927"/>
    </source>
</evidence>
<dbReference type="GO" id="GO:0006891">
    <property type="term" value="P:intra-Golgi vesicle-mediated transport"/>
    <property type="evidence" value="ECO:0007669"/>
    <property type="project" value="TreeGrafter"/>
</dbReference>
<dbReference type="GO" id="GO:0000149">
    <property type="term" value="F:SNARE binding"/>
    <property type="evidence" value="ECO:0007669"/>
    <property type="project" value="TreeGrafter"/>
</dbReference>
<dbReference type="GO" id="GO:0006886">
    <property type="term" value="P:intracellular protein transport"/>
    <property type="evidence" value="ECO:0007669"/>
    <property type="project" value="InterPro"/>
</dbReference>
<dbReference type="GO" id="GO:1903076">
    <property type="term" value="P:regulation of protein localization to plasma membrane"/>
    <property type="evidence" value="ECO:0007669"/>
    <property type="project" value="TreeGrafter"/>
</dbReference>
<dbReference type="InterPro" id="IPR010989">
    <property type="entry name" value="SNARE"/>
</dbReference>
<sequence>MSSERFEALDEQLCEVLLEIENEYAEKLPLYKGYAKDELVTEIERKLDFCTKAIFDMESEAHSAPSTFRFDMMELIKKHKLSIQRISSLMRRTTTSIPSSSRPPYVGRSDIDDDVVQAVAEGSRVLDRTAESLTRATRVAVETEDIGHQVLNDLGQQRETLVRTRDRLFDANEELTRTRRILRVMRLRIMTNKLILILIIVLESAILAALIYYKFFV</sequence>
<evidence type="ECO:0000256" key="2">
    <source>
        <dbReference type="ARBA" id="ARBA00006108"/>
    </source>
</evidence>
<keyword evidence="3" id="KW-0813">Transport</keyword>
<dbReference type="CDD" id="cd15890">
    <property type="entry name" value="SNARE_Vti1b"/>
    <property type="match status" value="1"/>
</dbReference>
<comment type="similarity">
    <text evidence="2">Belongs to the VTI1 family.</text>
</comment>
<evidence type="ECO:0000313" key="12">
    <source>
        <dbReference type="Proteomes" id="UP001187531"/>
    </source>
</evidence>
<evidence type="ECO:0000313" key="11">
    <source>
        <dbReference type="EMBL" id="KAK2703439.1"/>
    </source>
</evidence>
<dbReference type="Gene3D" id="1.20.5.110">
    <property type="match status" value="1"/>
</dbReference>
<dbReference type="EMBL" id="JAVRJZ010000091">
    <property type="protein sequence ID" value="KAK2703438.1"/>
    <property type="molecule type" value="Genomic_DNA"/>
</dbReference>
<dbReference type="Pfam" id="PF05008">
    <property type="entry name" value="V-SNARE"/>
    <property type="match status" value="1"/>
</dbReference>
<dbReference type="SUPFAM" id="SSF47661">
    <property type="entry name" value="t-snare proteins"/>
    <property type="match status" value="1"/>
</dbReference>
<dbReference type="GO" id="GO:0012507">
    <property type="term" value="C:ER to Golgi transport vesicle membrane"/>
    <property type="evidence" value="ECO:0007669"/>
    <property type="project" value="TreeGrafter"/>
</dbReference>
<feature type="transmembrane region" description="Helical" evidence="9">
    <location>
        <begin position="194"/>
        <end position="213"/>
    </location>
</feature>
<evidence type="ECO:0000256" key="9">
    <source>
        <dbReference type="SAM" id="Phobius"/>
    </source>
</evidence>
<comment type="subcellular location">
    <subcellularLocation>
        <location evidence="1">Membrane</location>
        <topology evidence="1">Single-pass type IV membrane protein</topology>
    </subcellularLocation>
</comment>
<proteinExistence type="inferred from homology"/>
<evidence type="ECO:0000256" key="1">
    <source>
        <dbReference type="ARBA" id="ARBA00004211"/>
    </source>
</evidence>
<dbReference type="GO" id="GO:0005789">
    <property type="term" value="C:endoplasmic reticulum membrane"/>
    <property type="evidence" value="ECO:0007669"/>
    <property type="project" value="TreeGrafter"/>
</dbReference>
<dbReference type="GO" id="GO:0005794">
    <property type="term" value="C:Golgi apparatus"/>
    <property type="evidence" value="ECO:0007669"/>
    <property type="project" value="TreeGrafter"/>
</dbReference>
<keyword evidence="12" id="KW-1185">Reference proteome</keyword>
<keyword evidence="4 9" id="KW-0812">Transmembrane</keyword>
<keyword evidence="8 9" id="KW-0472">Membrane</keyword>
<dbReference type="GO" id="GO:0016236">
    <property type="term" value="P:macroautophagy"/>
    <property type="evidence" value="ECO:0007669"/>
    <property type="project" value="TreeGrafter"/>
</dbReference>
<dbReference type="PANTHER" id="PTHR21230:SF89">
    <property type="entry name" value="VESICLE TRANSPORT THROUGH INTERACTION WITH T-SNARES HOMOLOG 1B"/>
    <property type="match status" value="1"/>
</dbReference>
<dbReference type="GO" id="GO:0006896">
    <property type="term" value="P:Golgi to vacuole transport"/>
    <property type="evidence" value="ECO:0007669"/>
    <property type="project" value="TreeGrafter"/>
</dbReference>
<dbReference type="InterPro" id="IPR000727">
    <property type="entry name" value="T_SNARE_dom"/>
</dbReference>
<keyword evidence="5" id="KW-0653">Protein transport</keyword>
<evidence type="ECO:0000256" key="8">
    <source>
        <dbReference type="ARBA" id="ARBA00023136"/>
    </source>
</evidence>
<dbReference type="PANTHER" id="PTHR21230">
    <property type="entry name" value="VESICLE TRANSPORT V-SNARE PROTEIN VTI1-RELATED"/>
    <property type="match status" value="1"/>
</dbReference>
<dbReference type="Pfam" id="PF12352">
    <property type="entry name" value="V-SNARE_C"/>
    <property type="match status" value="1"/>
</dbReference>
<dbReference type="InterPro" id="IPR007705">
    <property type="entry name" value="Vesicle_trsprt_v-SNARE_N"/>
</dbReference>
<dbReference type="GO" id="GO:0031902">
    <property type="term" value="C:late endosome membrane"/>
    <property type="evidence" value="ECO:0007669"/>
    <property type="project" value="TreeGrafter"/>
</dbReference>
<dbReference type="EMBL" id="JAVRJZ010000091">
    <property type="protein sequence ID" value="KAK2703441.1"/>
    <property type="molecule type" value="Genomic_DNA"/>
</dbReference>
<dbReference type="GO" id="GO:0031201">
    <property type="term" value="C:SNARE complex"/>
    <property type="evidence" value="ECO:0007669"/>
    <property type="project" value="TreeGrafter"/>
</dbReference>